<gene>
    <name evidence="3" type="ORF">CRM82_10210</name>
</gene>
<feature type="domain" description="DUF306" evidence="1">
    <location>
        <begin position="194"/>
        <end position="299"/>
    </location>
</feature>
<organism evidence="3 4">
    <name type="scientific">Comamonas terrigena</name>
    <dbReference type="NCBI Taxonomy" id="32013"/>
    <lineage>
        <taxon>Bacteria</taxon>
        <taxon>Pseudomonadati</taxon>
        <taxon>Pseudomonadota</taxon>
        <taxon>Betaproteobacteria</taxon>
        <taxon>Burkholderiales</taxon>
        <taxon>Comamonadaceae</taxon>
        <taxon>Comamonas</taxon>
    </lineage>
</organism>
<evidence type="ECO:0008006" key="5">
    <source>
        <dbReference type="Google" id="ProtNLM"/>
    </source>
</evidence>
<dbReference type="EMBL" id="PDEA01000001">
    <property type="protein sequence ID" value="PEH88911.1"/>
    <property type="molecule type" value="Genomic_DNA"/>
</dbReference>
<dbReference type="PROSITE" id="PS51257">
    <property type="entry name" value="PROKAR_LIPOPROTEIN"/>
    <property type="match status" value="1"/>
</dbReference>
<dbReference type="InterPro" id="IPR053147">
    <property type="entry name" value="Hsp_HslJ-like"/>
</dbReference>
<feature type="domain" description="NlpE C-terminal OB" evidence="2">
    <location>
        <begin position="67"/>
        <end position="158"/>
    </location>
</feature>
<evidence type="ECO:0000313" key="3">
    <source>
        <dbReference type="EMBL" id="PEH88911.1"/>
    </source>
</evidence>
<evidence type="ECO:0000259" key="2">
    <source>
        <dbReference type="Pfam" id="PF17185"/>
    </source>
</evidence>
<dbReference type="PANTHER" id="PTHR35535">
    <property type="entry name" value="HEAT SHOCK PROTEIN HSLJ"/>
    <property type="match status" value="1"/>
</dbReference>
<protein>
    <recommendedName>
        <fullName evidence="5">META domain-containing protein</fullName>
    </recommendedName>
</protein>
<dbReference type="InterPro" id="IPR005184">
    <property type="entry name" value="DUF306_Meta_HslJ"/>
</dbReference>
<dbReference type="Gene3D" id="2.40.128.270">
    <property type="match status" value="1"/>
</dbReference>
<dbReference type="Proteomes" id="UP000220246">
    <property type="component" value="Unassembled WGS sequence"/>
</dbReference>
<dbReference type="InterPro" id="IPR033450">
    <property type="entry name" value="NlpE_C"/>
</dbReference>
<dbReference type="OrthoDB" id="8794407at2"/>
<dbReference type="InterPro" id="IPR038139">
    <property type="entry name" value="NlpE_C_sf"/>
</dbReference>
<dbReference type="Pfam" id="PF17185">
    <property type="entry name" value="NlpE_C"/>
    <property type="match status" value="1"/>
</dbReference>
<evidence type="ECO:0000259" key="1">
    <source>
        <dbReference type="Pfam" id="PF03724"/>
    </source>
</evidence>
<name>A0A2A7UUP9_COMTR</name>
<evidence type="ECO:0000313" key="4">
    <source>
        <dbReference type="Proteomes" id="UP000220246"/>
    </source>
</evidence>
<dbReference type="InterPro" id="IPR038670">
    <property type="entry name" value="HslJ-like_sf"/>
</dbReference>
<dbReference type="Gene3D" id="2.40.50.540">
    <property type="match status" value="1"/>
</dbReference>
<proteinExistence type="predicted"/>
<dbReference type="PANTHER" id="PTHR35535:SF1">
    <property type="entry name" value="HEAT SHOCK PROTEIN HSLJ"/>
    <property type="match status" value="1"/>
</dbReference>
<dbReference type="Pfam" id="PF03724">
    <property type="entry name" value="META"/>
    <property type="match status" value="1"/>
</dbReference>
<keyword evidence="4" id="KW-1185">Reference proteome</keyword>
<dbReference type="STRING" id="1219032.GCA_001515545_01663"/>
<dbReference type="AlphaFoldDB" id="A0A2A7UUP9"/>
<accession>A0A2A7UUP9</accession>
<comment type="caution">
    <text evidence="3">The sequence shown here is derived from an EMBL/GenBank/DDBJ whole genome shotgun (WGS) entry which is preliminary data.</text>
</comment>
<reference evidence="4" key="1">
    <citation type="submission" date="2017-09" db="EMBL/GenBank/DDBJ databases">
        <title>FDA dAtabase for Regulatory Grade micrObial Sequences (FDA-ARGOS): Supporting development and validation of Infectious Disease Dx tests.</title>
        <authorList>
            <person name="Minogue T."/>
            <person name="Wolcott M."/>
            <person name="Wasieloski L."/>
            <person name="Aguilar W."/>
            <person name="Moore D."/>
            <person name="Tallon L."/>
            <person name="Sadzewicz L."/>
            <person name="Ott S."/>
            <person name="Zhao X."/>
            <person name="Nagaraj S."/>
            <person name="Vavikolanu K."/>
            <person name="Aluvathingal J."/>
            <person name="Nadendla S."/>
            <person name="Sichtig H."/>
        </authorList>
    </citation>
    <scope>NUCLEOTIDE SEQUENCE [LARGE SCALE GENOMIC DNA]</scope>
    <source>
        <strain evidence="4">FDAARGOS_394</strain>
    </source>
</reference>
<sequence>MKYMYNHGQEASMSHSLWRVAGCVLAVASLAGCSTVSQKWSQWRGTSSTPAAAQQPGVLQPSTETGRWQGVYSYEADSGRFLDCKTGQTVPVLMEGDNALLENAYMASRNGPNTAMLASVDGRIVERPSADPVMAQQGKKELALRVERFVSLSSATSCAGDKAKNLGVPVPVAAAAAAGQGGAKPAAAEQATVSLDNTYWKLLTLNGKAVPRLDKEAHIILQQQGRLVGSGGCNRLMGSWKQDGQQLQFGQVAGTRMACKGAASSTESAMLKMLGQVASWRIHGDQLELLDAKGKLLAQLQAVALR</sequence>